<feature type="transmembrane region" description="Helical" evidence="1">
    <location>
        <begin position="9"/>
        <end position="29"/>
    </location>
</feature>
<sequence>MTKLRLPALLLWLLSFSVLATIYLAWLIYPLEISWLGLEKVVYLSSKTISYNFNQLMQFLTIPWVSELKMADFPTSDSGLGHFVDVKHLFVFCQLVFLVLLYPSLVCLRQLFQKKGLWLHQKAFLLAAVLPLVIAVMAALIGFDAFFTLFHQVLFPGNSSWLFNPYTDPVIYILPEDYFLHCFLIFFVIYELLFFGLYGLGKWQWRKRQ</sequence>
<dbReference type="InterPro" id="IPR010178">
    <property type="entry name" value="Lit"/>
</dbReference>
<feature type="transmembrane region" description="Helical" evidence="1">
    <location>
        <begin position="124"/>
        <end position="150"/>
    </location>
</feature>
<dbReference type="EMBL" id="JAFBEH010000011">
    <property type="protein sequence ID" value="MBM7642419.1"/>
    <property type="molecule type" value="Genomic_DNA"/>
</dbReference>
<reference evidence="2 3" key="1">
    <citation type="submission" date="2021-01" db="EMBL/GenBank/DDBJ databases">
        <title>Genomic Encyclopedia of Type Strains, Phase IV (KMG-IV): sequencing the most valuable type-strain genomes for metagenomic binning, comparative biology and taxonomic classification.</title>
        <authorList>
            <person name="Goeker M."/>
        </authorList>
    </citation>
    <scope>NUCLEOTIDE SEQUENCE [LARGE SCALE GENOMIC DNA]</scope>
    <source>
        <strain evidence="2 3">DSM 27382</strain>
    </source>
</reference>
<proteinExistence type="predicted"/>
<protein>
    <submittedName>
        <fullName evidence="2">Integral membrane protein (TIGR01906 family)</fullName>
    </submittedName>
</protein>
<name>A0ABS2PQV0_9STRE</name>
<keyword evidence="1" id="KW-0472">Membrane</keyword>
<dbReference type="Proteomes" id="UP000697472">
    <property type="component" value="Unassembled WGS sequence"/>
</dbReference>
<dbReference type="RefSeq" id="WP_239548857.1">
    <property type="nucleotide sequence ID" value="NZ_JAFBEH010000011.1"/>
</dbReference>
<dbReference type="NCBIfam" id="TIGR01906">
    <property type="entry name" value="integ_TIGR01906"/>
    <property type="match status" value="1"/>
</dbReference>
<gene>
    <name evidence="2" type="ORF">JOC28_000716</name>
</gene>
<feature type="transmembrane region" description="Helical" evidence="1">
    <location>
        <begin position="178"/>
        <end position="200"/>
    </location>
</feature>
<dbReference type="Pfam" id="PF07314">
    <property type="entry name" value="Lit"/>
    <property type="match status" value="1"/>
</dbReference>
<keyword evidence="1" id="KW-0812">Transmembrane</keyword>
<comment type="caution">
    <text evidence="2">The sequence shown here is derived from an EMBL/GenBank/DDBJ whole genome shotgun (WGS) entry which is preliminary data.</text>
</comment>
<accession>A0ABS2PQV0</accession>
<keyword evidence="3" id="KW-1185">Reference proteome</keyword>
<keyword evidence="1" id="KW-1133">Transmembrane helix</keyword>
<evidence type="ECO:0000313" key="2">
    <source>
        <dbReference type="EMBL" id="MBM7642419.1"/>
    </source>
</evidence>
<organism evidence="2 3">
    <name type="scientific">Streptococcus loxodontisalivarius</name>
    <dbReference type="NCBI Taxonomy" id="1349415"/>
    <lineage>
        <taxon>Bacteria</taxon>
        <taxon>Bacillati</taxon>
        <taxon>Bacillota</taxon>
        <taxon>Bacilli</taxon>
        <taxon>Lactobacillales</taxon>
        <taxon>Streptococcaceae</taxon>
        <taxon>Streptococcus</taxon>
    </lineage>
</organism>
<feature type="transmembrane region" description="Helical" evidence="1">
    <location>
        <begin position="89"/>
        <end position="112"/>
    </location>
</feature>
<evidence type="ECO:0000256" key="1">
    <source>
        <dbReference type="SAM" id="Phobius"/>
    </source>
</evidence>
<evidence type="ECO:0000313" key="3">
    <source>
        <dbReference type="Proteomes" id="UP000697472"/>
    </source>
</evidence>